<dbReference type="CDD" id="cd13835">
    <property type="entry name" value="IHF_A"/>
    <property type="match status" value="1"/>
</dbReference>
<keyword evidence="7 8" id="KW-0233">DNA recombination</keyword>
<dbReference type="NCBIfam" id="NF001401">
    <property type="entry name" value="PRK00285.1"/>
    <property type="match status" value="1"/>
</dbReference>
<dbReference type="HAMAP" id="MF_00380">
    <property type="entry name" value="IHF_alpha"/>
    <property type="match status" value="1"/>
</dbReference>
<dbReference type="AlphaFoldDB" id="A0A7H1C0U8"/>
<dbReference type="Proteomes" id="UP000576260">
    <property type="component" value="Chromosome"/>
</dbReference>
<dbReference type="PANTHER" id="PTHR33175:SF2">
    <property type="entry name" value="INTEGRATION HOST FACTOR SUBUNIT ALPHA"/>
    <property type="match status" value="1"/>
</dbReference>
<sequence>MALTKIEIAENLIEKLDLEKRAAKKFVELFFEEIRVSLENGKEVKLSGFGNFSLREKKARPGRNPKTGENVAVSARRVVSFKASQKLRERIEQANI</sequence>
<dbReference type="InterPro" id="IPR020816">
    <property type="entry name" value="Histone-like_DNA-bd_CS"/>
</dbReference>
<dbReference type="SMART" id="SM00411">
    <property type="entry name" value="BHL"/>
    <property type="match status" value="1"/>
</dbReference>
<dbReference type="GO" id="GO:0030527">
    <property type="term" value="F:structural constituent of chromatin"/>
    <property type="evidence" value="ECO:0007669"/>
    <property type="project" value="InterPro"/>
</dbReference>
<evidence type="ECO:0000256" key="3">
    <source>
        <dbReference type="ARBA" id="ARBA00022845"/>
    </source>
</evidence>
<evidence type="ECO:0000313" key="11">
    <source>
        <dbReference type="EMBL" id="QNS14603.1"/>
    </source>
</evidence>
<dbReference type="Pfam" id="PF00216">
    <property type="entry name" value="Bac_DNA_binding"/>
    <property type="match status" value="1"/>
</dbReference>
<dbReference type="PROSITE" id="PS00045">
    <property type="entry name" value="HISTONE_LIKE"/>
    <property type="match status" value="1"/>
</dbReference>
<keyword evidence="3 8" id="KW-0810">Translation regulation</keyword>
<dbReference type="GO" id="GO:0006310">
    <property type="term" value="P:DNA recombination"/>
    <property type="evidence" value="ECO:0007669"/>
    <property type="project" value="UniProtKB-UniRule"/>
</dbReference>
<accession>A0A7H1C0U8</accession>
<reference evidence="11 12" key="1">
    <citation type="submission" date="2020-09" db="EMBL/GenBank/DDBJ databases">
        <title>Mannheimia bovis sp.nov., isolated from a cow.</title>
        <authorList>
            <person name="Li F."/>
        </authorList>
    </citation>
    <scope>NUCLEOTIDE SEQUENCE [LARGE SCALE GENOMIC DNA]</scope>
    <source>
        <strain evidence="11 12">ZY190616</strain>
    </source>
</reference>
<keyword evidence="6 8" id="KW-0804">Transcription</keyword>
<name>A0A7H1C0U8_9PAST</name>
<evidence type="ECO:0000256" key="4">
    <source>
        <dbReference type="ARBA" id="ARBA00023015"/>
    </source>
</evidence>
<proteinExistence type="inferred from homology"/>
<dbReference type="Gene3D" id="4.10.520.10">
    <property type="entry name" value="IHF-like DNA-binding proteins"/>
    <property type="match status" value="1"/>
</dbReference>
<dbReference type="KEGG" id="mbos:ICJ55_07540"/>
<evidence type="ECO:0000256" key="6">
    <source>
        <dbReference type="ARBA" id="ARBA00023163"/>
    </source>
</evidence>
<evidence type="ECO:0000256" key="5">
    <source>
        <dbReference type="ARBA" id="ARBA00023125"/>
    </source>
</evidence>
<dbReference type="GO" id="GO:0005829">
    <property type="term" value="C:cytosol"/>
    <property type="evidence" value="ECO:0007669"/>
    <property type="project" value="TreeGrafter"/>
</dbReference>
<dbReference type="PANTHER" id="PTHR33175">
    <property type="entry name" value="DNA-BINDING PROTEIN HU"/>
    <property type="match status" value="1"/>
</dbReference>
<comment type="function">
    <text evidence="8 10">This protein is one of the two subunits of integration host factor, a specific DNA-binding protein that functions in genetic recombination as well as in transcriptional and translational control.</text>
</comment>
<dbReference type="SUPFAM" id="SSF47729">
    <property type="entry name" value="IHF-like DNA-binding proteins"/>
    <property type="match status" value="1"/>
</dbReference>
<evidence type="ECO:0000313" key="12">
    <source>
        <dbReference type="Proteomes" id="UP000576260"/>
    </source>
</evidence>
<dbReference type="InterPro" id="IPR005684">
    <property type="entry name" value="IHF_alpha"/>
</dbReference>
<dbReference type="GO" id="GO:0006355">
    <property type="term" value="P:regulation of DNA-templated transcription"/>
    <property type="evidence" value="ECO:0007669"/>
    <property type="project" value="UniProtKB-UniRule"/>
</dbReference>
<dbReference type="InterPro" id="IPR010992">
    <property type="entry name" value="IHF-like_DNA-bd_dom_sf"/>
</dbReference>
<keyword evidence="12" id="KW-1185">Reference proteome</keyword>
<dbReference type="GO" id="GO:0009893">
    <property type="term" value="P:positive regulation of metabolic process"/>
    <property type="evidence" value="ECO:0007669"/>
    <property type="project" value="UniProtKB-ARBA"/>
</dbReference>
<dbReference type="GO" id="GO:0003677">
    <property type="term" value="F:DNA binding"/>
    <property type="evidence" value="ECO:0007669"/>
    <property type="project" value="UniProtKB-UniRule"/>
</dbReference>
<dbReference type="GO" id="GO:0006417">
    <property type="term" value="P:regulation of translation"/>
    <property type="evidence" value="ECO:0007669"/>
    <property type="project" value="UniProtKB-UniRule"/>
</dbReference>
<keyword evidence="5 8" id="KW-0238">DNA-binding</keyword>
<evidence type="ECO:0000256" key="10">
    <source>
        <dbReference type="RuleBase" id="RU004485"/>
    </source>
</evidence>
<comment type="subunit">
    <text evidence="8 10">Heterodimer of an alpha and a beta chain.</text>
</comment>
<dbReference type="NCBIfam" id="TIGR00987">
    <property type="entry name" value="himA"/>
    <property type="match status" value="1"/>
</dbReference>
<evidence type="ECO:0000256" key="7">
    <source>
        <dbReference type="ARBA" id="ARBA00023172"/>
    </source>
</evidence>
<evidence type="ECO:0000256" key="8">
    <source>
        <dbReference type="HAMAP-Rule" id="MF_00380"/>
    </source>
</evidence>
<gene>
    <name evidence="8" type="primary">ihfA</name>
    <name evidence="8" type="synonym">himA</name>
    <name evidence="11" type="ORF">ICJ55_07540</name>
</gene>
<dbReference type="EMBL" id="CP061280">
    <property type="protein sequence ID" value="QNS14603.1"/>
    <property type="molecule type" value="Genomic_DNA"/>
</dbReference>
<organism evidence="11 12">
    <name type="scientific">Mannheimia bovis</name>
    <dbReference type="NCBI Taxonomy" id="2770636"/>
    <lineage>
        <taxon>Bacteria</taxon>
        <taxon>Pseudomonadati</taxon>
        <taxon>Pseudomonadota</taxon>
        <taxon>Gammaproteobacteria</taxon>
        <taxon>Pasteurellales</taxon>
        <taxon>Pasteurellaceae</taxon>
        <taxon>Mannheimia</taxon>
    </lineage>
</organism>
<protein>
    <recommendedName>
        <fullName evidence="2 8">Integration host factor subunit alpha</fullName>
        <shortName evidence="8">IHF-alpha</shortName>
    </recommendedName>
</protein>
<dbReference type="PRINTS" id="PR01727">
    <property type="entry name" value="DNABINDINGHU"/>
</dbReference>
<evidence type="ECO:0000256" key="2">
    <source>
        <dbReference type="ARBA" id="ARBA00018329"/>
    </source>
</evidence>
<dbReference type="InterPro" id="IPR000119">
    <property type="entry name" value="Hist_DNA-bd"/>
</dbReference>
<evidence type="ECO:0000256" key="1">
    <source>
        <dbReference type="ARBA" id="ARBA00010529"/>
    </source>
</evidence>
<dbReference type="RefSeq" id="WP_188156248.1">
    <property type="nucleotide sequence ID" value="NZ_CP061280.1"/>
</dbReference>
<keyword evidence="4 8" id="KW-0805">Transcription regulation</keyword>
<comment type="similarity">
    <text evidence="1 8 9">Belongs to the bacterial histone-like protein family.</text>
</comment>
<evidence type="ECO:0000256" key="9">
    <source>
        <dbReference type="RuleBase" id="RU003939"/>
    </source>
</evidence>